<feature type="domain" description="VWFC" evidence="11">
    <location>
        <begin position="1604"/>
        <end position="1673"/>
    </location>
</feature>
<feature type="region of interest" description="Disordered" evidence="9">
    <location>
        <begin position="1153"/>
        <end position="1173"/>
    </location>
</feature>
<feature type="compositionally biased region" description="Low complexity" evidence="9">
    <location>
        <begin position="875"/>
        <end position="902"/>
    </location>
</feature>
<evidence type="ECO:0000313" key="14">
    <source>
        <dbReference type="RefSeq" id="XP_021564105.1"/>
    </source>
</evidence>
<dbReference type="Pfam" id="PF13330">
    <property type="entry name" value="Mucin2_WxxW"/>
    <property type="match status" value="5"/>
</dbReference>
<dbReference type="SUPFAM" id="SSF57567">
    <property type="entry name" value="Serine protease inhibitors"/>
    <property type="match status" value="1"/>
</dbReference>
<dbReference type="PROSITE" id="PS01208">
    <property type="entry name" value="VWFC_1"/>
    <property type="match status" value="2"/>
</dbReference>
<accession>A0A3Q0DPV6</accession>
<feature type="domain" description="CTCK" evidence="10">
    <location>
        <begin position="1858"/>
        <end position="1946"/>
    </location>
</feature>
<dbReference type="RefSeq" id="XP_021564105.1">
    <property type="nucleotide sequence ID" value="XM_021708430.1"/>
</dbReference>
<feature type="disulfide bond" evidence="8">
    <location>
        <begin position="1858"/>
        <end position="1908"/>
    </location>
</feature>
<dbReference type="Pfam" id="PF00094">
    <property type="entry name" value="VWD"/>
    <property type="match status" value="2"/>
</dbReference>
<keyword evidence="3" id="KW-0732">Signal</keyword>
<dbReference type="InterPro" id="IPR014853">
    <property type="entry name" value="VWF/SSPO/ZAN-like_Cys-rich_dom"/>
</dbReference>
<evidence type="ECO:0000256" key="3">
    <source>
        <dbReference type="ARBA" id="ARBA00022729"/>
    </source>
</evidence>
<feature type="domain" description="VWFC" evidence="11">
    <location>
        <begin position="1709"/>
        <end position="1776"/>
    </location>
</feature>
<feature type="non-terminal residue" evidence="14">
    <location>
        <position position="2271"/>
    </location>
</feature>
<comment type="caution">
    <text evidence="8">Lacks conserved residue(s) required for the propagation of feature annotation.</text>
</comment>
<dbReference type="GO" id="GO:0005615">
    <property type="term" value="C:extracellular space"/>
    <property type="evidence" value="ECO:0007669"/>
    <property type="project" value="TreeGrafter"/>
</dbReference>
<feature type="compositionally biased region" description="Low complexity" evidence="9">
    <location>
        <begin position="910"/>
        <end position="948"/>
    </location>
</feature>
<keyword evidence="7" id="KW-0325">Glycoprotein</keyword>
<feature type="compositionally biased region" description="Polar residues" evidence="9">
    <location>
        <begin position="660"/>
        <end position="691"/>
    </location>
</feature>
<feature type="domain" description="VWFD" evidence="12">
    <location>
        <begin position="1262"/>
        <end position="1446"/>
    </location>
</feature>
<dbReference type="PROSITE" id="PS50184">
    <property type="entry name" value="VWFC_2"/>
    <property type="match status" value="2"/>
</dbReference>
<keyword evidence="2" id="KW-0964">Secreted</keyword>
<dbReference type="OrthoDB" id="10071893at2759"/>
<keyword evidence="6 8" id="KW-1015">Disulfide bond</keyword>
<dbReference type="PROSITE" id="PS51233">
    <property type="entry name" value="VWFD"/>
    <property type="match status" value="3"/>
</dbReference>
<feature type="domain" description="VWFD" evidence="12">
    <location>
        <begin position="2014"/>
        <end position="2184"/>
    </location>
</feature>
<evidence type="ECO:0000256" key="6">
    <source>
        <dbReference type="ARBA" id="ARBA00023157"/>
    </source>
</evidence>
<feature type="compositionally biased region" description="Basic and acidic residues" evidence="9">
    <location>
        <begin position="831"/>
        <end position="842"/>
    </location>
</feature>
<feature type="compositionally biased region" description="Low complexity" evidence="9">
    <location>
        <begin position="800"/>
        <end position="830"/>
    </location>
</feature>
<keyword evidence="4" id="KW-0677">Repeat</keyword>
<feature type="region of interest" description="Disordered" evidence="9">
    <location>
        <begin position="639"/>
        <end position="691"/>
    </location>
</feature>
<dbReference type="Pfam" id="PF08742">
    <property type="entry name" value="C8"/>
    <property type="match status" value="2"/>
</dbReference>
<feature type="region of interest" description="Disordered" evidence="9">
    <location>
        <begin position="800"/>
        <end position="948"/>
    </location>
</feature>
<dbReference type="Pfam" id="PF00093">
    <property type="entry name" value="VWC"/>
    <property type="match status" value="1"/>
</dbReference>
<dbReference type="PANTHER" id="PTHR11339:SF401">
    <property type="entry name" value="MUCIN-5AC"/>
    <property type="match status" value="1"/>
</dbReference>
<protein>
    <submittedName>
        <fullName evidence="14">Mucin-5AC-like</fullName>
    </submittedName>
</protein>
<evidence type="ECO:0000313" key="13">
    <source>
        <dbReference type="Proteomes" id="UP000189704"/>
    </source>
</evidence>
<feature type="region of interest" description="Disordered" evidence="9">
    <location>
        <begin position="286"/>
        <end position="354"/>
    </location>
</feature>
<evidence type="ECO:0000259" key="12">
    <source>
        <dbReference type="PROSITE" id="PS51233"/>
    </source>
</evidence>
<evidence type="ECO:0000256" key="7">
    <source>
        <dbReference type="ARBA" id="ARBA00023180"/>
    </source>
</evidence>
<gene>
    <name evidence="14" type="primary">LOC103251193</name>
</gene>
<dbReference type="InterPro" id="IPR025155">
    <property type="entry name" value="WxxW_domain"/>
</dbReference>
<dbReference type="PROSITE" id="PS01225">
    <property type="entry name" value="CTCK_2"/>
    <property type="match status" value="1"/>
</dbReference>
<dbReference type="GO" id="GO:0031012">
    <property type="term" value="C:extracellular matrix"/>
    <property type="evidence" value="ECO:0007669"/>
    <property type="project" value="TreeGrafter"/>
</dbReference>
<dbReference type="SMART" id="SM00041">
    <property type="entry name" value="CT"/>
    <property type="match status" value="1"/>
</dbReference>
<dbReference type="InterPro" id="IPR001846">
    <property type="entry name" value="VWF_type-D"/>
</dbReference>
<sequence>RVCGLCGNFDDNAANDFTTRGRAVVGDALEFGNSWKFSPSCPDALAPQDPCTANPYRKSWAQKQCSILHGATFAACHAHVEPTKYYEACVSDACACDSGGDCECFCTAVAAYAQACHEVGLCVSWRTPDICPLFCDYYNPEGLCEWHYQPCGAPCMRTCRNPRGECLHAVRGLEGCYPKCPAEAPIFDEDKMECVARCPSPPPPPPCRVHGKSYRPGASVPSDQNCRSCVCTESGVQCTYNASACVCTYDGRHFRPGDVIYNTTDGTGGCISARCGANGTIERRVHDCSPATPAPPTTFSFSTPPLVVSSSRAPGTGPSQSTPHAGPPSSVRPAATTPRMTPPTVPPSQHPGCEEECQWSPWLDVSRPGRGLDSGDFDTLENLRAHGLLACPAPKMVECRAEDAPDVPLHVLGQRVECSLAVGLTCHNRDQASGLCGNYQIRVLCCTPRDCPTSGHPAHTPPATTLRTPEMGDSASSGPVSTPGPATLSSPAPGTPTSVTSTLPPHPTPAPTTSTVAATPTPTSTAPSPVSCWEKSCTWTGWIDGSYPGPGRNSGDFDTFENLRAKGFMFCERPRSVECRAVSFPNTSLADLGQDVTCSPREGLVCRNEDQLPPICYNYEIRIECCDMVDRCRQGTRPAYRATTTQPMTREPPTKPTGPPSTATKHTSGNSAPLPTATSGTGRVPPTSTSDCQPRCNWTKWFDVDFPSPGPQGGDTETYDNIIRSEERVCHRPEDIAGIECRAESHPEVSLQHLGQVVQCDRRVGLLCRNQDQPGSPRMCLNYEVRVLCCETPKGCPVTTLPATSSPTHSTSSGPKTRTTSVVTSSTSSTKETHMLATKETHTTATKHTHTTSATTTSTTSTKETHTSATKKTHTTSAKQSHTLSTKQSHTISASATITTSTKETHTPATKQTRTTSPSTTSTISAPTTGTGHVSTPETTHPATSTTTCQPRCNWTKWFDVDFPSPGPHGGDTETYNNIIRSGERVCRRPEDIAGIECRAESHPEVSLQHLGQVVQCDRRVGLLCRNQDQPGTPKMCLNYEVRVLCCETPKGCPVTAPPATSSPTHSTSSGPKTRTTSVVTSSTSSTRETHTPITKQTHTIHTVAGQLFPAGSIIYNQKDLAGHCYYALCSQDCHVVRGQDVDCPSSTLPPTLATSSSTSTSEPITEQGCPNAVPPRKCDRRVGLLCRNQDQPGTPKMCLNYEKGETWAMPSCSQATCEGNNVISLHPRTCPRVEVPTCANGYPALKVADQDGCCYHYECQCVCSGWGDPHYITFDGIYYTFLDNCTYVLVQQILPVHGHFRVLIDNYFCDAEDGLSCPQSLIVEYGRASVVLTRRPVGGVMTNQIIFNGEVVSPGFRKDGIEVSRVGIKMYVAIPALGVRVMFSGLIFSVEVPFSKFANNTEGQCGTCTNDQRDECREPSGAAVASCSQMSWLWNVTLPGQPACRGPPPAPTPAGHTTAGPTTPPAPCSPSPICQLILSEVFELCHAVVPPRSFYEGCVFDQCHMTDPGVVCSGLELYASLCASYGVCVDWRGWTNHTCTFNCPVDQVYQACGPVSPSYCYGNDSNSLVVLQEAGPITEGCFCSDGMTLFSTSTQVCVPVGCPRCLGPHGEPVEPGHTVSVDCQECTCDGTTWTMTCRNRPCPPPPPCPLPGFVPMPATLQAGQCCPQYRCACNISHCPKPVDCPEGSRPALTYEEGACCPTQNCSWTVCSVNGTLYQPGAVVSSSLCETCRCELPGGPGSHTFVVSCETQICNTRCPVGFEYQPLSGRCCGTCVQVACVSNSSGGPAHLFYPGETWSDPGNHCVTHECEIYQGGLVVVTTKKACPPLSCPVAQAQRSEDGCCLFCPPPPIQNGSTCAVYHKLQTVRQGACSSAGPVRLAYCRGNCGDSSSIYSLEANALEHTCRCCQELRTAPKTVTLHCTDGSRRAFRYSEVEECGCVGQRCPAPGGPSHSEELEMGTRSACRALAWALAALLAVHRAETQGSAEPSWGGTEPVTDNQRTHSALNAAHNGRVCSTWGDFHYKTFDGDVFRFPGLCNYVFSAHCGDVYEDFNIQLRRGLVGSRPTVTRVVLKAQGLVLEVSNGSVFVNGRREQLPYSRAGLLVERNSDSVKVSVRLVLTFLWNGEDSALLELDPKYANQTCGLCGDFNGLPVFNEFYAHNARLTPLQFGSLQKLDGPTEQCQDPLPSPANNCTDEEGICHRTLLGPAFAGCHALVDVAAYVAACAQDRCRCTVLDDVTLSGCLPLWQCPCTHGGHTYAPGASFNTSCSS</sequence>
<evidence type="ECO:0000259" key="10">
    <source>
        <dbReference type="PROSITE" id="PS01225"/>
    </source>
</evidence>
<name>A0A3Q0DPV6_CARSF</name>
<dbReference type="Pfam" id="PF25962">
    <property type="entry name" value="TIL_OTOGL_Mucin"/>
    <property type="match status" value="1"/>
</dbReference>
<dbReference type="InterPro" id="IPR036084">
    <property type="entry name" value="Ser_inhib-like_sf"/>
</dbReference>
<evidence type="ECO:0000259" key="11">
    <source>
        <dbReference type="PROSITE" id="PS50184"/>
    </source>
</evidence>
<reference evidence="14" key="1">
    <citation type="submission" date="2025-08" db="UniProtKB">
        <authorList>
            <consortium name="RefSeq"/>
        </authorList>
    </citation>
    <scope>IDENTIFICATION</scope>
</reference>
<feature type="compositionally biased region" description="Pro residues" evidence="9">
    <location>
        <begin position="340"/>
        <end position="349"/>
    </location>
</feature>
<organism evidence="13 14">
    <name type="scientific">Carlito syrichta</name>
    <name type="common">Philippine tarsier</name>
    <name type="synonym">Tarsius syrichta</name>
    <dbReference type="NCBI Taxonomy" id="1868482"/>
    <lineage>
        <taxon>Eukaryota</taxon>
        <taxon>Metazoa</taxon>
        <taxon>Chordata</taxon>
        <taxon>Craniata</taxon>
        <taxon>Vertebrata</taxon>
        <taxon>Euteleostomi</taxon>
        <taxon>Mammalia</taxon>
        <taxon>Eutheria</taxon>
        <taxon>Euarchontoglires</taxon>
        <taxon>Primates</taxon>
        <taxon>Haplorrhini</taxon>
        <taxon>Tarsiiformes</taxon>
        <taxon>Tarsiidae</taxon>
        <taxon>Carlito</taxon>
    </lineage>
</organism>
<evidence type="ECO:0000256" key="4">
    <source>
        <dbReference type="ARBA" id="ARBA00022737"/>
    </source>
</evidence>
<proteinExistence type="predicted"/>
<keyword evidence="13" id="KW-1185">Reference proteome</keyword>
<evidence type="ECO:0000256" key="9">
    <source>
        <dbReference type="SAM" id="MobiDB-lite"/>
    </source>
</evidence>
<evidence type="ECO:0000256" key="5">
    <source>
        <dbReference type="ARBA" id="ARBA00023008"/>
    </source>
</evidence>
<feature type="compositionally biased region" description="Low complexity" evidence="9">
    <location>
        <begin position="1056"/>
        <end position="1087"/>
    </location>
</feature>
<dbReference type="SMART" id="SM00832">
    <property type="entry name" value="C8"/>
    <property type="match status" value="2"/>
</dbReference>
<feature type="compositionally biased region" description="Polar residues" evidence="9">
    <location>
        <begin position="487"/>
        <end position="499"/>
    </location>
</feature>
<feature type="compositionally biased region" description="Low complexity" evidence="9">
    <location>
        <begin position="851"/>
        <end position="868"/>
    </location>
</feature>
<feature type="region of interest" description="Disordered" evidence="9">
    <location>
        <begin position="1056"/>
        <end position="1094"/>
    </location>
</feature>
<feature type="domain" description="VWFD" evidence="12">
    <location>
        <begin position="1"/>
        <end position="42"/>
    </location>
</feature>
<dbReference type="PANTHER" id="PTHR11339">
    <property type="entry name" value="EXTRACELLULAR MATRIX GLYCOPROTEIN RELATED"/>
    <property type="match status" value="1"/>
</dbReference>
<dbReference type="InterPro" id="IPR058753">
    <property type="entry name" value="TIL_OTOGL_Mucin"/>
</dbReference>
<dbReference type="SMART" id="SM00216">
    <property type="entry name" value="VWD"/>
    <property type="match status" value="2"/>
</dbReference>
<dbReference type="InterPro" id="IPR050780">
    <property type="entry name" value="Mucin_vWF_Thrombospondin_sf"/>
</dbReference>
<feature type="compositionally biased region" description="Low complexity" evidence="9">
    <location>
        <begin position="511"/>
        <end position="529"/>
    </location>
</feature>
<dbReference type="KEGG" id="csyr:103251193"/>
<dbReference type="Gene3D" id="2.10.25.10">
    <property type="entry name" value="Laminin"/>
    <property type="match status" value="1"/>
</dbReference>
<feature type="non-terminal residue" evidence="14">
    <location>
        <position position="1"/>
    </location>
</feature>
<feature type="region of interest" description="Disordered" evidence="9">
    <location>
        <begin position="456"/>
        <end position="530"/>
    </location>
</feature>
<feature type="compositionally biased region" description="Low complexity" evidence="9">
    <location>
        <begin position="1153"/>
        <end position="1162"/>
    </location>
</feature>
<comment type="subcellular location">
    <subcellularLocation>
        <location evidence="1">Secreted</location>
    </subcellularLocation>
</comment>
<evidence type="ECO:0000256" key="8">
    <source>
        <dbReference type="PROSITE-ProRule" id="PRU00039"/>
    </source>
</evidence>
<dbReference type="SMART" id="SM00214">
    <property type="entry name" value="VWC"/>
    <property type="match status" value="3"/>
</dbReference>
<dbReference type="GeneID" id="103251193"/>
<feature type="compositionally biased region" description="Polar residues" evidence="9">
    <location>
        <begin position="308"/>
        <end position="323"/>
    </location>
</feature>
<dbReference type="InterPro" id="IPR001007">
    <property type="entry name" value="VWF_dom"/>
</dbReference>
<dbReference type="InterPro" id="IPR006207">
    <property type="entry name" value="Cys_knot_C"/>
</dbReference>
<keyword evidence="5" id="KW-0186">Copper</keyword>
<feature type="region of interest" description="Disordered" evidence="9">
    <location>
        <begin position="1446"/>
        <end position="1465"/>
    </location>
</feature>
<dbReference type="PROSITE" id="PS01185">
    <property type="entry name" value="CTCK_1"/>
    <property type="match status" value="1"/>
</dbReference>
<evidence type="ECO:0000256" key="1">
    <source>
        <dbReference type="ARBA" id="ARBA00004613"/>
    </source>
</evidence>
<evidence type="ECO:0000256" key="2">
    <source>
        <dbReference type="ARBA" id="ARBA00022525"/>
    </source>
</evidence>
<dbReference type="Proteomes" id="UP000189704">
    <property type="component" value="Unplaced"/>
</dbReference>